<accession>A0A8H5M4N2</accession>
<comment type="caution">
    <text evidence="1">The sequence shown here is derived from an EMBL/GenBank/DDBJ whole genome shotgun (WGS) entry which is preliminary data.</text>
</comment>
<gene>
    <name evidence="1" type="ORF">D9757_007167</name>
</gene>
<dbReference type="InterPro" id="IPR015943">
    <property type="entry name" value="WD40/YVTN_repeat-like_dom_sf"/>
</dbReference>
<evidence type="ECO:0000313" key="1">
    <source>
        <dbReference type="EMBL" id="KAF5380753.1"/>
    </source>
</evidence>
<dbReference type="Proteomes" id="UP000518752">
    <property type="component" value="Unassembled WGS sequence"/>
</dbReference>
<dbReference type="SUPFAM" id="SSF50978">
    <property type="entry name" value="WD40 repeat-like"/>
    <property type="match status" value="1"/>
</dbReference>
<dbReference type="InterPro" id="IPR001680">
    <property type="entry name" value="WD40_rpt"/>
</dbReference>
<organism evidence="1 2">
    <name type="scientific">Collybiopsis confluens</name>
    <dbReference type="NCBI Taxonomy" id="2823264"/>
    <lineage>
        <taxon>Eukaryota</taxon>
        <taxon>Fungi</taxon>
        <taxon>Dikarya</taxon>
        <taxon>Basidiomycota</taxon>
        <taxon>Agaricomycotina</taxon>
        <taxon>Agaricomycetes</taxon>
        <taxon>Agaricomycetidae</taxon>
        <taxon>Agaricales</taxon>
        <taxon>Marasmiineae</taxon>
        <taxon>Omphalotaceae</taxon>
        <taxon>Collybiopsis</taxon>
    </lineage>
</organism>
<evidence type="ECO:0000313" key="2">
    <source>
        <dbReference type="Proteomes" id="UP000518752"/>
    </source>
</evidence>
<dbReference type="Gene3D" id="2.130.10.10">
    <property type="entry name" value="YVTN repeat-like/Quinoprotein amine dehydrogenase"/>
    <property type="match status" value="1"/>
</dbReference>
<protein>
    <submittedName>
        <fullName evidence="1">Uncharacterized protein</fullName>
    </submittedName>
</protein>
<name>A0A8H5M4N2_9AGAR</name>
<proteinExistence type="predicted"/>
<dbReference type="AlphaFoldDB" id="A0A8H5M4N2"/>
<reference evidence="1 2" key="1">
    <citation type="journal article" date="2020" name="ISME J.">
        <title>Uncovering the hidden diversity of litter-decomposition mechanisms in mushroom-forming fungi.</title>
        <authorList>
            <person name="Floudas D."/>
            <person name="Bentzer J."/>
            <person name="Ahren D."/>
            <person name="Johansson T."/>
            <person name="Persson P."/>
            <person name="Tunlid A."/>
        </authorList>
    </citation>
    <scope>NUCLEOTIDE SEQUENCE [LARGE SCALE GENOMIC DNA]</scope>
    <source>
        <strain evidence="1 2">CBS 406.79</strain>
    </source>
</reference>
<keyword evidence="2" id="KW-1185">Reference proteome</keyword>
<dbReference type="InterPro" id="IPR036322">
    <property type="entry name" value="WD40_repeat_dom_sf"/>
</dbReference>
<dbReference type="EMBL" id="JAACJN010000062">
    <property type="protein sequence ID" value="KAF5380753.1"/>
    <property type="molecule type" value="Genomic_DNA"/>
</dbReference>
<dbReference type="SMART" id="SM00320">
    <property type="entry name" value="WD40"/>
    <property type="match status" value="3"/>
</dbReference>
<dbReference type="OrthoDB" id="2953931at2759"/>
<sequence length="341" mass="37496">MPTEWRETDRITVVDASSQNSPIINISLSNNAQFLAIGYGKQVDIWDLRTAMPTSPRSIYESSVNPITAFAWSPNGTRLALGYQSGIVYVISLYKKSAPLEGFPTGISDIRGGIVAALFLGEDVLAIATCDTAEIRFLDQGSAGERSWKPIGSLPKPPIIQGEHPQGFQIKSMHTVAQGRLLIHYGDGVAVTWNICLNPFTVRLGKRIELLGTINDICLENELVLLTDQLSGTYTLVHLGTGKIHCQFYPRDFHTQESQPVSMAKFISSEVIISGGVGQLVLWSIENRSRLQNLIYRNQGKACTFHKATSNGKRKDQLVVESLSLIEKVTTRDGLHLPTTS</sequence>